<evidence type="ECO:0000256" key="1">
    <source>
        <dbReference type="SAM" id="MobiDB-lite"/>
    </source>
</evidence>
<reference evidence="3 4" key="1">
    <citation type="submission" date="2017-01" db="EMBL/GenBank/DDBJ databases">
        <authorList>
            <person name="Mah S.A."/>
            <person name="Swanson W.J."/>
            <person name="Moy G.W."/>
            <person name="Vacquier V.D."/>
        </authorList>
    </citation>
    <scope>NUCLEOTIDE SEQUENCE [LARGE SCALE GENOMIC DNA]</scope>
    <source>
        <strain evidence="3 4">DSM 11589</strain>
    </source>
</reference>
<evidence type="ECO:0000256" key="2">
    <source>
        <dbReference type="SAM" id="Phobius"/>
    </source>
</evidence>
<sequence>MTSRTPRDRELHARLQAAFQRDLISVYVDFDKLQSPKSPIFDPWLAVGPLLGLLLLSLTLLLAGGMIIGTAAMVVAVLVYVMVLRPWLEQVFRQKAIHALILDLRSFLILWEYGGVGLSLIERPETMVAAPGGHWRHFVVRHLPNPEAGSIDPELASVFAHDAPQDDSPAPAPYIPGEPLEGEILSRRDSDKR</sequence>
<evidence type="ECO:0000313" key="3">
    <source>
        <dbReference type="EMBL" id="SIS47747.1"/>
    </source>
</evidence>
<dbReference type="EMBL" id="FTOA01000002">
    <property type="protein sequence ID" value="SIS47747.1"/>
    <property type="molecule type" value="Genomic_DNA"/>
</dbReference>
<keyword evidence="2" id="KW-0472">Membrane</keyword>
<keyword evidence="2" id="KW-0812">Transmembrane</keyword>
<protein>
    <submittedName>
        <fullName evidence="3">Uncharacterized protein</fullName>
    </submittedName>
</protein>
<feature type="region of interest" description="Disordered" evidence="1">
    <location>
        <begin position="161"/>
        <end position="193"/>
    </location>
</feature>
<gene>
    <name evidence="3" type="ORF">SAMN05421779_102167</name>
</gene>
<accession>A0A1N7JEI6</accession>
<proteinExistence type="predicted"/>
<dbReference type="AlphaFoldDB" id="A0A1N7JEI6"/>
<dbReference type="Proteomes" id="UP000185678">
    <property type="component" value="Unassembled WGS sequence"/>
</dbReference>
<keyword evidence="2" id="KW-1133">Transmembrane helix</keyword>
<evidence type="ECO:0000313" key="4">
    <source>
        <dbReference type="Proteomes" id="UP000185678"/>
    </source>
</evidence>
<name>A0A1N7JEI6_9PROT</name>
<feature type="transmembrane region" description="Helical" evidence="2">
    <location>
        <begin position="50"/>
        <end position="83"/>
    </location>
</feature>
<organism evidence="3 4">
    <name type="scientific">Insolitispirillum peregrinum</name>
    <dbReference type="NCBI Taxonomy" id="80876"/>
    <lineage>
        <taxon>Bacteria</taxon>
        <taxon>Pseudomonadati</taxon>
        <taxon>Pseudomonadota</taxon>
        <taxon>Alphaproteobacteria</taxon>
        <taxon>Rhodospirillales</taxon>
        <taxon>Novispirillaceae</taxon>
        <taxon>Insolitispirillum</taxon>
    </lineage>
</organism>
<dbReference type="RefSeq" id="WP_076399076.1">
    <property type="nucleotide sequence ID" value="NZ_FTOA01000002.1"/>
</dbReference>
<feature type="compositionally biased region" description="Basic and acidic residues" evidence="1">
    <location>
        <begin position="184"/>
        <end position="193"/>
    </location>
</feature>
<dbReference type="OrthoDB" id="7349370at2"/>
<keyword evidence="4" id="KW-1185">Reference proteome</keyword>
<dbReference type="STRING" id="80876.SAMN05421779_102167"/>